<feature type="transmembrane region" description="Helical" evidence="1">
    <location>
        <begin position="170"/>
        <end position="196"/>
    </location>
</feature>
<reference evidence="2" key="1">
    <citation type="journal article" date="2013" name="Genetics">
        <title>The draft genome and transcriptome of Panagrellus redivivus are shaped by the harsh demands of a free-living lifestyle.</title>
        <authorList>
            <person name="Srinivasan J."/>
            <person name="Dillman A.R."/>
            <person name="Macchietto M.G."/>
            <person name="Heikkinen L."/>
            <person name="Lakso M."/>
            <person name="Fracchia K.M."/>
            <person name="Antoshechkin I."/>
            <person name="Mortazavi A."/>
            <person name="Wong G."/>
            <person name="Sternberg P.W."/>
        </authorList>
    </citation>
    <scope>NUCLEOTIDE SEQUENCE [LARGE SCALE GENOMIC DNA]</scope>
    <source>
        <strain evidence="2">MT8872</strain>
    </source>
</reference>
<reference evidence="3" key="2">
    <citation type="submission" date="2020-10" db="UniProtKB">
        <authorList>
            <consortium name="WormBaseParasite"/>
        </authorList>
    </citation>
    <scope>IDENTIFICATION</scope>
</reference>
<evidence type="ECO:0000256" key="1">
    <source>
        <dbReference type="SAM" id="Phobius"/>
    </source>
</evidence>
<dbReference type="Proteomes" id="UP000492821">
    <property type="component" value="Unassembled WGS sequence"/>
</dbReference>
<keyword evidence="1" id="KW-1133">Transmembrane helix</keyword>
<keyword evidence="2" id="KW-1185">Reference proteome</keyword>
<sequence length="246" mass="28700">MWDACFNFYGRTQCNGFENLLAKAKIIPVTIALYLLSAAFSALCLTRFDFESEELPKHFYHAISPISMSMFLWIQVYQNSVDFRLFNVARALANFCCFFKTVLYVGSVFASQPHGTNDVGKYINCCILAFIIHYNNLYCYVKDDFQYLERIGELKKPKQAPLTATQKKIVAFYTFILLSGVYWMFFADGLMFWYYIEGSTYAEKFQNIMAHPDGSFRQEGILAFIAFAWKYKLFRITIQCLFQVLF</sequence>
<evidence type="ECO:0000313" key="2">
    <source>
        <dbReference type="Proteomes" id="UP000492821"/>
    </source>
</evidence>
<evidence type="ECO:0000313" key="3">
    <source>
        <dbReference type="WBParaSite" id="Pan_g5598.t1"/>
    </source>
</evidence>
<protein>
    <submittedName>
        <fullName evidence="3">Cas1_AcylT domain-containing protein</fullName>
    </submittedName>
</protein>
<dbReference type="WBParaSite" id="Pan_g5598.t1">
    <property type="protein sequence ID" value="Pan_g5598.t1"/>
    <property type="gene ID" value="Pan_g5598"/>
</dbReference>
<name>A0A7E4W0E7_PANRE</name>
<organism evidence="2 3">
    <name type="scientific">Panagrellus redivivus</name>
    <name type="common">Microworm</name>
    <dbReference type="NCBI Taxonomy" id="6233"/>
    <lineage>
        <taxon>Eukaryota</taxon>
        <taxon>Metazoa</taxon>
        <taxon>Ecdysozoa</taxon>
        <taxon>Nematoda</taxon>
        <taxon>Chromadorea</taxon>
        <taxon>Rhabditida</taxon>
        <taxon>Tylenchina</taxon>
        <taxon>Panagrolaimomorpha</taxon>
        <taxon>Panagrolaimoidea</taxon>
        <taxon>Panagrolaimidae</taxon>
        <taxon>Panagrellus</taxon>
    </lineage>
</organism>
<keyword evidence="1" id="KW-0812">Transmembrane</keyword>
<feature type="transmembrane region" description="Helical" evidence="1">
    <location>
        <begin position="88"/>
        <end position="110"/>
    </location>
</feature>
<accession>A0A7E4W0E7</accession>
<feature type="transmembrane region" description="Helical" evidence="1">
    <location>
        <begin position="26"/>
        <end position="46"/>
    </location>
</feature>
<feature type="transmembrane region" description="Helical" evidence="1">
    <location>
        <begin position="122"/>
        <end position="141"/>
    </location>
</feature>
<proteinExistence type="predicted"/>
<dbReference type="AlphaFoldDB" id="A0A7E4W0E7"/>
<feature type="transmembrane region" description="Helical" evidence="1">
    <location>
        <begin position="58"/>
        <end position="76"/>
    </location>
</feature>
<keyword evidence="1" id="KW-0472">Membrane</keyword>